<protein>
    <recommendedName>
        <fullName evidence="3">RNase H type-1 domain-containing protein</fullName>
    </recommendedName>
</protein>
<sequence length="69" mass="7582">MLSRSHVGCFVEKQIQWSPSIPPFVKLNSDGSVTRDGHAACGGILRDNEGLIDGRFIMNFEKSMTVQTA</sequence>
<dbReference type="EMBL" id="JASCZI010030234">
    <property type="protein sequence ID" value="MED6119355.1"/>
    <property type="molecule type" value="Genomic_DNA"/>
</dbReference>
<proteinExistence type="predicted"/>
<dbReference type="Proteomes" id="UP001341840">
    <property type="component" value="Unassembled WGS sequence"/>
</dbReference>
<accession>A0ABU6R6K7</accession>
<name>A0ABU6R6K7_9FABA</name>
<evidence type="ECO:0000313" key="1">
    <source>
        <dbReference type="EMBL" id="MED6119355.1"/>
    </source>
</evidence>
<gene>
    <name evidence="1" type="ORF">PIB30_010862</name>
</gene>
<reference evidence="1 2" key="1">
    <citation type="journal article" date="2023" name="Plants (Basel)">
        <title>Bridging the Gap: Combining Genomics and Transcriptomics Approaches to Understand Stylosanthes scabra, an Orphan Legume from the Brazilian Caatinga.</title>
        <authorList>
            <person name="Ferreira-Neto J.R.C."/>
            <person name="da Silva M.D."/>
            <person name="Binneck E."/>
            <person name="de Melo N.F."/>
            <person name="da Silva R.H."/>
            <person name="de Melo A.L.T.M."/>
            <person name="Pandolfi V."/>
            <person name="Bustamante F.O."/>
            <person name="Brasileiro-Vidal A.C."/>
            <person name="Benko-Iseppon A.M."/>
        </authorList>
    </citation>
    <scope>NUCLEOTIDE SEQUENCE [LARGE SCALE GENOMIC DNA]</scope>
    <source>
        <tissue evidence="1">Leaves</tissue>
    </source>
</reference>
<organism evidence="1 2">
    <name type="scientific">Stylosanthes scabra</name>
    <dbReference type="NCBI Taxonomy" id="79078"/>
    <lineage>
        <taxon>Eukaryota</taxon>
        <taxon>Viridiplantae</taxon>
        <taxon>Streptophyta</taxon>
        <taxon>Embryophyta</taxon>
        <taxon>Tracheophyta</taxon>
        <taxon>Spermatophyta</taxon>
        <taxon>Magnoliopsida</taxon>
        <taxon>eudicotyledons</taxon>
        <taxon>Gunneridae</taxon>
        <taxon>Pentapetalae</taxon>
        <taxon>rosids</taxon>
        <taxon>fabids</taxon>
        <taxon>Fabales</taxon>
        <taxon>Fabaceae</taxon>
        <taxon>Papilionoideae</taxon>
        <taxon>50 kb inversion clade</taxon>
        <taxon>dalbergioids sensu lato</taxon>
        <taxon>Dalbergieae</taxon>
        <taxon>Pterocarpus clade</taxon>
        <taxon>Stylosanthes</taxon>
    </lineage>
</organism>
<comment type="caution">
    <text evidence="1">The sequence shown here is derived from an EMBL/GenBank/DDBJ whole genome shotgun (WGS) entry which is preliminary data.</text>
</comment>
<evidence type="ECO:0000313" key="2">
    <source>
        <dbReference type="Proteomes" id="UP001341840"/>
    </source>
</evidence>
<keyword evidence="2" id="KW-1185">Reference proteome</keyword>
<evidence type="ECO:0008006" key="3">
    <source>
        <dbReference type="Google" id="ProtNLM"/>
    </source>
</evidence>